<evidence type="ECO:0000313" key="7">
    <source>
        <dbReference type="EMBL" id="KAF2121669.1"/>
    </source>
</evidence>
<dbReference type="InterPro" id="IPR029063">
    <property type="entry name" value="SAM-dependent_MTases_sf"/>
</dbReference>
<evidence type="ECO:0000256" key="3">
    <source>
        <dbReference type="ARBA" id="ARBA00022691"/>
    </source>
</evidence>
<evidence type="ECO:0000256" key="1">
    <source>
        <dbReference type="ARBA" id="ARBA00022603"/>
    </source>
</evidence>
<dbReference type="GO" id="GO:0046983">
    <property type="term" value="F:protein dimerization activity"/>
    <property type="evidence" value="ECO:0007669"/>
    <property type="project" value="InterPro"/>
</dbReference>
<dbReference type="PIRSF" id="PIRSF005739">
    <property type="entry name" value="O-mtase"/>
    <property type="match status" value="1"/>
</dbReference>
<dbReference type="InterPro" id="IPR001077">
    <property type="entry name" value="COMT_C"/>
</dbReference>
<gene>
    <name evidence="7" type="ORF">BDV96DRAFT_594844</name>
</gene>
<dbReference type="AlphaFoldDB" id="A0A6A5ZQC2"/>
<dbReference type="OrthoDB" id="1535081at2759"/>
<dbReference type="PANTHER" id="PTHR43712">
    <property type="entry name" value="PUTATIVE (AFU_ORTHOLOGUE AFUA_4G14580)-RELATED"/>
    <property type="match status" value="1"/>
</dbReference>
<proteinExistence type="predicted"/>
<dbReference type="InterPro" id="IPR036388">
    <property type="entry name" value="WH-like_DNA-bd_sf"/>
</dbReference>
<keyword evidence="3" id="KW-0949">S-adenosyl-L-methionine</keyword>
<name>A0A6A5ZQC2_9PLEO</name>
<evidence type="ECO:0000259" key="5">
    <source>
        <dbReference type="Pfam" id="PF00891"/>
    </source>
</evidence>
<reference evidence="7" key="1">
    <citation type="journal article" date="2020" name="Stud. Mycol.">
        <title>101 Dothideomycetes genomes: a test case for predicting lifestyles and emergence of pathogens.</title>
        <authorList>
            <person name="Haridas S."/>
            <person name="Albert R."/>
            <person name="Binder M."/>
            <person name="Bloem J."/>
            <person name="Labutti K."/>
            <person name="Salamov A."/>
            <person name="Andreopoulos B."/>
            <person name="Baker S."/>
            <person name="Barry K."/>
            <person name="Bills G."/>
            <person name="Bluhm B."/>
            <person name="Cannon C."/>
            <person name="Castanera R."/>
            <person name="Culley D."/>
            <person name="Daum C."/>
            <person name="Ezra D."/>
            <person name="Gonzalez J."/>
            <person name="Henrissat B."/>
            <person name="Kuo A."/>
            <person name="Liang C."/>
            <person name="Lipzen A."/>
            <person name="Lutzoni F."/>
            <person name="Magnuson J."/>
            <person name="Mondo S."/>
            <person name="Nolan M."/>
            <person name="Ohm R."/>
            <person name="Pangilinan J."/>
            <person name="Park H.-J."/>
            <person name="Ramirez L."/>
            <person name="Alfaro M."/>
            <person name="Sun H."/>
            <person name="Tritt A."/>
            <person name="Yoshinaga Y."/>
            <person name="Zwiers L.-H."/>
            <person name="Turgeon B."/>
            <person name="Goodwin S."/>
            <person name="Spatafora J."/>
            <person name="Crous P."/>
            <person name="Grigoriev I."/>
        </authorList>
    </citation>
    <scope>NUCLEOTIDE SEQUENCE</scope>
    <source>
        <strain evidence="7">CBS 627.86</strain>
    </source>
</reference>
<dbReference type="GO" id="GO:0032259">
    <property type="term" value="P:methylation"/>
    <property type="evidence" value="ECO:0007669"/>
    <property type="project" value="UniProtKB-KW"/>
</dbReference>
<evidence type="ECO:0000256" key="2">
    <source>
        <dbReference type="ARBA" id="ARBA00022679"/>
    </source>
</evidence>
<evidence type="ECO:0000313" key="8">
    <source>
        <dbReference type="Proteomes" id="UP000799770"/>
    </source>
</evidence>
<dbReference type="Gene3D" id="1.10.10.10">
    <property type="entry name" value="Winged helix-like DNA-binding domain superfamily/Winged helix DNA-binding domain"/>
    <property type="match status" value="1"/>
</dbReference>
<dbReference type="Pfam" id="PF00891">
    <property type="entry name" value="Methyltransf_2"/>
    <property type="match status" value="1"/>
</dbReference>
<dbReference type="InterPro" id="IPR012967">
    <property type="entry name" value="COMT_dimerisation"/>
</dbReference>
<dbReference type="PROSITE" id="PS51683">
    <property type="entry name" value="SAM_OMT_II"/>
    <property type="match status" value="1"/>
</dbReference>
<dbReference type="InterPro" id="IPR036390">
    <property type="entry name" value="WH_DNA-bd_sf"/>
</dbReference>
<dbReference type="Gene3D" id="3.40.50.150">
    <property type="entry name" value="Vaccinia Virus protein VP39"/>
    <property type="match status" value="1"/>
</dbReference>
<dbReference type="Proteomes" id="UP000799770">
    <property type="component" value="Unassembled WGS sequence"/>
</dbReference>
<dbReference type="EMBL" id="ML977312">
    <property type="protein sequence ID" value="KAF2121669.1"/>
    <property type="molecule type" value="Genomic_DNA"/>
</dbReference>
<dbReference type="PANTHER" id="PTHR43712:SF5">
    <property type="entry name" value="O-METHYLTRANSFERASE ASQN-RELATED"/>
    <property type="match status" value="1"/>
</dbReference>
<dbReference type="InterPro" id="IPR016461">
    <property type="entry name" value="COMT-like"/>
</dbReference>
<feature type="domain" description="O-methyltransferase dimerisation" evidence="6">
    <location>
        <begin position="60"/>
        <end position="129"/>
    </location>
</feature>
<evidence type="ECO:0000256" key="4">
    <source>
        <dbReference type="PIRSR" id="PIRSR005739-1"/>
    </source>
</evidence>
<sequence length="396" mass="44056">MALVPDTSALVEAEQLVADLRDNGSAPAQHAKILQRLDKLRSLLHTGLDSLLFHARPFQILPALNVLIEHGVFDAVPVHGDASIDDLASKVKLDAAILTRFLRIVLTQGIFKEKAPGVYEHTPASAIFRTDQGASLYRLCTVQFPQWWRVSEYLQTHSAEEAQDATKVPYSWALGKEGMTYYEALEDDSTVADAWHKGMTMIQATQPISGMFPFHTLKAVVEAEPQRAFVVDVGGGRGNALVAIMQECGGNYGAKMVLQDFEQVLEGTDPVRIPGVENMPNDFFDPQPVKDAHIYYLRNVLHNHYDKRSQVILRQIVDAMSPTSRVLIGEMILPSSTTAGTDPFPFFMDINMFMEGGLERSEQQWAELLGEVGLKIDKIWRLPDNPVQSTIEASLR</sequence>
<dbReference type="Pfam" id="PF08100">
    <property type="entry name" value="Dimerisation"/>
    <property type="match status" value="1"/>
</dbReference>
<dbReference type="SUPFAM" id="SSF46785">
    <property type="entry name" value="Winged helix' DNA-binding domain"/>
    <property type="match status" value="1"/>
</dbReference>
<dbReference type="SUPFAM" id="SSF53335">
    <property type="entry name" value="S-adenosyl-L-methionine-dependent methyltransferases"/>
    <property type="match status" value="1"/>
</dbReference>
<feature type="active site" description="Proton acceptor" evidence="4">
    <location>
        <position position="302"/>
    </location>
</feature>
<evidence type="ECO:0000259" key="6">
    <source>
        <dbReference type="Pfam" id="PF08100"/>
    </source>
</evidence>
<dbReference type="GO" id="GO:0008171">
    <property type="term" value="F:O-methyltransferase activity"/>
    <property type="evidence" value="ECO:0007669"/>
    <property type="project" value="InterPro"/>
</dbReference>
<feature type="domain" description="O-methyltransferase C-terminal" evidence="5">
    <location>
        <begin position="168"/>
        <end position="374"/>
    </location>
</feature>
<accession>A0A6A5ZQC2</accession>
<protein>
    <submittedName>
        <fullName evidence="7">O-methyltransferase</fullName>
    </submittedName>
</protein>
<keyword evidence="8" id="KW-1185">Reference proteome</keyword>
<organism evidence="7 8">
    <name type="scientific">Lophiotrema nucula</name>
    <dbReference type="NCBI Taxonomy" id="690887"/>
    <lineage>
        <taxon>Eukaryota</taxon>
        <taxon>Fungi</taxon>
        <taxon>Dikarya</taxon>
        <taxon>Ascomycota</taxon>
        <taxon>Pezizomycotina</taxon>
        <taxon>Dothideomycetes</taxon>
        <taxon>Pleosporomycetidae</taxon>
        <taxon>Pleosporales</taxon>
        <taxon>Lophiotremataceae</taxon>
        <taxon>Lophiotrema</taxon>
    </lineage>
</organism>
<keyword evidence="2 7" id="KW-0808">Transferase</keyword>
<keyword evidence="1 7" id="KW-0489">Methyltransferase</keyword>